<feature type="transmembrane region" description="Helical" evidence="7">
    <location>
        <begin position="329"/>
        <end position="349"/>
    </location>
</feature>
<dbReference type="EMBL" id="WHPD01002003">
    <property type="protein sequence ID" value="MPV88859.1"/>
    <property type="molecule type" value="Genomic_DNA"/>
</dbReference>
<feature type="transmembrane region" description="Helical" evidence="7">
    <location>
        <begin position="191"/>
        <end position="209"/>
    </location>
</feature>
<keyword evidence="10" id="KW-1185">Reference proteome</keyword>
<evidence type="ECO:0000256" key="1">
    <source>
        <dbReference type="ARBA" id="ARBA00004651"/>
    </source>
</evidence>
<evidence type="ECO:0000256" key="4">
    <source>
        <dbReference type="ARBA" id="ARBA00022692"/>
    </source>
</evidence>
<proteinExistence type="predicted"/>
<accession>A0A7J9UW55</accession>
<feature type="transmembrane region" description="Helical" evidence="7">
    <location>
        <begin position="215"/>
        <end position="233"/>
    </location>
</feature>
<evidence type="ECO:0000256" key="2">
    <source>
        <dbReference type="ARBA" id="ARBA00022448"/>
    </source>
</evidence>
<dbReference type="InterPro" id="IPR020846">
    <property type="entry name" value="MFS_dom"/>
</dbReference>
<feature type="transmembrane region" description="Helical" evidence="7">
    <location>
        <begin position="295"/>
        <end position="317"/>
    </location>
</feature>
<evidence type="ECO:0000256" key="7">
    <source>
        <dbReference type="SAM" id="Phobius"/>
    </source>
</evidence>
<evidence type="ECO:0000259" key="8">
    <source>
        <dbReference type="PROSITE" id="PS50850"/>
    </source>
</evidence>
<comment type="subcellular location">
    <subcellularLocation>
        <location evidence="1">Cell membrane</location>
        <topology evidence="1">Multi-pass membrane protein</topology>
    </subcellularLocation>
</comment>
<reference evidence="9 10" key="1">
    <citation type="submission" date="2019-10" db="EMBL/GenBank/DDBJ databases">
        <title>Georgenia wutianyii sp. nov. and Georgenia yuyongxinii sp. nov. isolated from plateau pika (Ochotona curzoniae) in the Qinghai-Tibet plateau of China.</title>
        <authorList>
            <person name="Tian Z."/>
        </authorList>
    </citation>
    <scope>NUCLEOTIDE SEQUENCE [LARGE SCALE GENOMIC DNA]</scope>
    <source>
        <strain evidence="9 10">JCM 15130</strain>
    </source>
</reference>
<feature type="transmembrane region" description="Helical" evidence="7">
    <location>
        <begin position="426"/>
        <end position="445"/>
    </location>
</feature>
<name>A0A7J9UW55_9MICO</name>
<feature type="transmembrane region" description="Helical" evidence="7">
    <location>
        <begin position="265"/>
        <end position="289"/>
    </location>
</feature>
<dbReference type="InterPro" id="IPR050171">
    <property type="entry name" value="MFS_Transporters"/>
</dbReference>
<protein>
    <submittedName>
        <fullName evidence="9">MFS transporter</fullName>
    </submittedName>
</protein>
<dbReference type="GO" id="GO:0022857">
    <property type="term" value="F:transmembrane transporter activity"/>
    <property type="evidence" value="ECO:0007669"/>
    <property type="project" value="InterPro"/>
</dbReference>
<feature type="transmembrane region" description="Helical" evidence="7">
    <location>
        <begin position="395"/>
        <end position="420"/>
    </location>
</feature>
<dbReference type="OrthoDB" id="3865324at2"/>
<feature type="domain" description="Major facilitator superfamily (MFS) profile" evidence="8">
    <location>
        <begin position="59"/>
        <end position="452"/>
    </location>
</feature>
<feature type="transmembrane region" description="Helical" evidence="7">
    <location>
        <begin position="97"/>
        <end position="118"/>
    </location>
</feature>
<organism evidence="9 10">
    <name type="scientific">Georgenia ruanii</name>
    <dbReference type="NCBI Taxonomy" id="348442"/>
    <lineage>
        <taxon>Bacteria</taxon>
        <taxon>Bacillati</taxon>
        <taxon>Actinomycetota</taxon>
        <taxon>Actinomycetes</taxon>
        <taxon>Micrococcales</taxon>
        <taxon>Bogoriellaceae</taxon>
        <taxon>Georgenia</taxon>
    </lineage>
</organism>
<keyword evidence="5 7" id="KW-1133">Transmembrane helix</keyword>
<gene>
    <name evidence="9" type="ORF">GB882_09275</name>
</gene>
<dbReference type="Pfam" id="PF07690">
    <property type="entry name" value="MFS_1"/>
    <property type="match status" value="1"/>
</dbReference>
<keyword evidence="2" id="KW-0813">Transport</keyword>
<comment type="caution">
    <text evidence="9">The sequence shown here is derived from an EMBL/GenBank/DDBJ whole genome shotgun (WGS) entry which is preliminary data.</text>
</comment>
<dbReference type="InterPro" id="IPR011701">
    <property type="entry name" value="MFS"/>
</dbReference>
<evidence type="ECO:0000256" key="6">
    <source>
        <dbReference type="ARBA" id="ARBA00023136"/>
    </source>
</evidence>
<dbReference type="Gene3D" id="1.20.1250.20">
    <property type="entry name" value="MFS general substrate transporter like domains"/>
    <property type="match status" value="1"/>
</dbReference>
<evidence type="ECO:0000313" key="10">
    <source>
        <dbReference type="Proteomes" id="UP000429644"/>
    </source>
</evidence>
<keyword evidence="4 7" id="KW-0812">Transmembrane</keyword>
<evidence type="ECO:0000313" key="9">
    <source>
        <dbReference type="EMBL" id="MPV88859.1"/>
    </source>
</evidence>
<dbReference type="PANTHER" id="PTHR23517">
    <property type="entry name" value="RESISTANCE PROTEIN MDTM, PUTATIVE-RELATED-RELATED"/>
    <property type="match status" value="1"/>
</dbReference>
<sequence>MLPDVSSTPISPAAADPSTDAAVAAAAELGQGAATGAGQGAPGGRGLRAALARGLGDPVLRVLMAATAVSTLGRGVFFTLTVLYFTSIVGLSAAQVALILAASSGVGVVTSLLGGHLADRVSARSLCLVLTLTQGVAVVAYTAATTFAVALVLACVAAGASSAEHSARSAIIARAFDAGARVGARAVLRTVTNIGIALGSALAGAALVLDTAPAYRVTMALAGATYLAGAFLFRRLPARVDAPRRDRTAEVAAPTGRSPFRDPRYLLLTALSGLFGMQFALAEVGLPLWVSEHTAAPTVVVSAALVLNTVIVIVFQIPLSRGTEDPAHAGRMMVLAGLLMVAACLGYAASGGVGAALAVAVVLLAMAAHSFAEVLSSAATWGLSFELANPARAGAYQGLFAMGYNVGAMLAPVVVTATALRHGVPGWAGLGAMFLAAALGVAWIGRRAARAA</sequence>
<evidence type="ECO:0000256" key="5">
    <source>
        <dbReference type="ARBA" id="ARBA00022989"/>
    </source>
</evidence>
<feature type="transmembrane region" description="Helical" evidence="7">
    <location>
        <begin position="62"/>
        <end position="85"/>
    </location>
</feature>
<dbReference type="AlphaFoldDB" id="A0A7J9UW55"/>
<evidence type="ECO:0000256" key="3">
    <source>
        <dbReference type="ARBA" id="ARBA00022475"/>
    </source>
</evidence>
<dbReference type="InterPro" id="IPR036259">
    <property type="entry name" value="MFS_trans_sf"/>
</dbReference>
<feature type="transmembrane region" description="Helical" evidence="7">
    <location>
        <begin position="355"/>
        <end position="383"/>
    </location>
</feature>
<dbReference type="SUPFAM" id="SSF103473">
    <property type="entry name" value="MFS general substrate transporter"/>
    <property type="match status" value="1"/>
</dbReference>
<keyword evidence="6 7" id="KW-0472">Membrane</keyword>
<feature type="transmembrane region" description="Helical" evidence="7">
    <location>
        <begin position="138"/>
        <end position="160"/>
    </location>
</feature>
<dbReference type="PANTHER" id="PTHR23517:SF2">
    <property type="entry name" value="MULTIDRUG RESISTANCE PROTEIN MDTH"/>
    <property type="match status" value="1"/>
</dbReference>
<keyword evidence="3" id="KW-1003">Cell membrane</keyword>
<dbReference type="GO" id="GO:0005886">
    <property type="term" value="C:plasma membrane"/>
    <property type="evidence" value="ECO:0007669"/>
    <property type="project" value="UniProtKB-SubCell"/>
</dbReference>
<dbReference type="Proteomes" id="UP000429644">
    <property type="component" value="Unassembled WGS sequence"/>
</dbReference>
<dbReference type="PROSITE" id="PS50850">
    <property type="entry name" value="MFS"/>
    <property type="match status" value="1"/>
</dbReference>